<name>A0A3A1U5L2_9MICO</name>
<comment type="caution">
    <text evidence="1">The sequence shown here is derived from an EMBL/GenBank/DDBJ whole genome shotgun (WGS) entry which is preliminary data.</text>
</comment>
<keyword evidence="2" id="KW-1185">Reference proteome</keyword>
<sequence>MTTTTTRAREVRPVEPELHELPALSTTDRLAVALGAQLILWSERHRRHRADRAVRADRAAAAQAEAATASRDAFEQRAWAGPTW</sequence>
<dbReference type="Proteomes" id="UP000265742">
    <property type="component" value="Unassembled WGS sequence"/>
</dbReference>
<dbReference type="AlphaFoldDB" id="A0A3A1U5L2"/>
<organism evidence="1 2">
    <name type="scientific">Amnibacterium setariae</name>
    <dbReference type="NCBI Taxonomy" id="2306585"/>
    <lineage>
        <taxon>Bacteria</taxon>
        <taxon>Bacillati</taxon>
        <taxon>Actinomycetota</taxon>
        <taxon>Actinomycetes</taxon>
        <taxon>Micrococcales</taxon>
        <taxon>Microbacteriaceae</taxon>
        <taxon>Amnibacterium</taxon>
    </lineage>
</organism>
<evidence type="ECO:0000313" key="1">
    <source>
        <dbReference type="EMBL" id="RIX28224.1"/>
    </source>
</evidence>
<gene>
    <name evidence="1" type="ORF">D1781_12215</name>
</gene>
<evidence type="ECO:0000313" key="2">
    <source>
        <dbReference type="Proteomes" id="UP000265742"/>
    </source>
</evidence>
<proteinExistence type="predicted"/>
<dbReference type="EMBL" id="QXTG01000002">
    <property type="protein sequence ID" value="RIX28224.1"/>
    <property type="molecule type" value="Genomic_DNA"/>
</dbReference>
<reference evidence="2" key="1">
    <citation type="submission" date="2018-09" db="EMBL/GenBank/DDBJ databases">
        <authorList>
            <person name="Kim I."/>
        </authorList>
    </citation>
    <scope>NUCLEOTIDE SEQUENCE [LARGE SCALE GENOMIC DNA]</scope>
    <source>
        <strain evidence="2">DD4a</strain>
    </source>
</reference>
<dbReference type="RefSeq" id="WP_119482535.1">
    <property type="nucleotide sequence ID" value="NZ_QXTG01000002.1"/>
</dbReference>
<protein>
    <submittedName>
        <fullName evidence="1">Uncharacterized protein</fullName>
    </submittedName>
</protein>
<accession>A0A3A1U5L2</accession>